<name>A0A8J6I1J8_9FIRM</name>
<reference evidence="2" key="1">
    <citation type="submission" date="2020-06" db="EMBL/GenBank/DDBJ databases">
        <title>Novel chitinolytic bacterium.</title>
        <authorList>
            <person name="Ungkulpasvich U."/>
            <person name="Kosugi A."/>
            <person name="Uke A."/>
        </authorList>
    </citation>
    <scope>NUCLEOTIDE SEQUENCE</scope>
    <source>
        <strain evidence="2">UUS1-1</strain>
    </source>
</reference>
<dbReference type="InterPro" id="IPR009045">
    <property type="entry name" value="Zn_M74/Hedgehog-like"/>
</dbReference>
<proteinExistence type="predicted"/>
<organism evidence="2 3">
    <name type="scientific">Capillibacterium thermochitinicola</name>
    <dbReference type="NCBI Taxonomy" id="2699427"/>
    <lineage>
        <taxon>Bacteria</taxon>
        <taxon>Bacillati</taxon>
        <taxon>Bacillota</taxon>
        <taxon>Capillibacterium</taxon>
    </lineage>
</organism>
<sequence length="104" mass="11840">MAVDIVFQNSKGGPTWSKSSDCWDRLGRIGQEVGFEWGGSWPSFIDKPHFQMIGNYTSWKGAYSIYSQYANAGSEVALSHVWNARRLGYRNWQEYSQGLVNNLP</sequence>
<accession>A0A8J6I1J8</accession>
<protein>
    <submittedName>
        <fullName evidence="2">M15 family metallopeptidase</fullName>
    </submittedName>
</protein>
<dbReference type="Proteomes" id="UP000657177">
    <property type="component" value="Unassembled WGS sequence"/>
</dbReference>
<comment type="caution">
    <text evidence="2">The sequence shown here is derived from an EMBL/GenBank/DDBJ whole genome shotgun (WGS) entry which is preliminary data.</text>
</comment>
<gene>
    <name evidence="2" type="ORF">G5B42_10675</name>
</gene>
<dbReference type="SUPFAM" id="SSF55166">
    <property type="entry name" value="Hedgehog/DD-peptidase"/>
    <property type="match status" value="1"/>
</dbReference>
<evidence type="ECO:0000313" key="2">
    <source>
        <dbReference type="EMBL" id="MBA2133995.1"/>
    </source>
</evidence>
<feature type="domain" description="Peptidase M15C" evidence="1">
    <location>
        <begin position="1"/>
        <end position="52"/>
    </location>
</feature>
<dbReference type="AlphaFoldDB" id="A0A8J6I1J8"/>
<dbReference type="Pfam" id="PF13539">
    <property type="entry name" value="Peptidase_M15_4"/>
    <property type="match status" value="1"/>
</dbReference>
<evidence type="ECO:0000313" key="3">
    <source>
        <dbReference type="Proteomes" id="UP000657177"/>
    </source>
</evidence>
<dbReference type="InterPro" id="IPR039561">
    <property type="entry name" value="Peptidase_M15C"/>
</dbReference>
<dbReference type="Gene3D" id="3.30.1380.10">
    <property type="match status" value="1"/>
</dbReference>
<dbReference type="GO" id="GO:0008233">
    <property type="term" value="F:peptidase activity"/>
    <property type="evidence" value="ECO:0007669"/>
    <property type="project" value="InterPro"/>
</dbReference>
<evidence type="ECO:0000259" key="1">
    <source>
        <dbReference type="Pfam" id="PF13539"/>
    </source>
</evidence>
<keyword evidence="3" id="KW-1185">Reference proteome</keyword>
<dbReference type="EMBL" id="JAAKDE010000037">
    <property type="protein sequence ID" value="MBA2133995.1"/>
    <property type="molecule type" value="Genomic_DNA"/>
</dbReference>